<evidence type="ECO:0000256" key="1">
    <source>
        <dbReference type="SAM" id="MobiDB-lite"/>
    </source>
</evidence>
<comment type="caution">
    <text evidence="3">The sequence shown here is derived from an EMBL/GenBank/DDBJ whole genome shotgun (WGS) entry which is preliminary data.</text>
</comment>
<feature type="chain" id="PRO_5044287573" evidence="2">
    <location>
        <begin position="32"/>
        <end position="127"/>
    </location>
</feature>
<feature type="region of interest" description="Disordered" evidence="1">
    <location>
        <begin position="53"/>
        <end position="127"/>
    </location>
</feature>
<feature type="compositionally biased region" description="Low complexity" evidence="1">
    <location>
        <begin position="56"/>
        <end position="83"/>
    </location>
</feature>
<dbReference type="EMBL" id="RSCK01000013">
    <property type="protein sequence ID" value="RUT12570.1"/>
    <property type="molecule type" value="Genomic_DNA"/>
</dbReference>
<dbReference type="RefSeq" id="WP_106167822.1">
    <property type="nucleotide sequence ID" value="NZ_JAVKZF010000007.1"/>
</dbReference>
<proteinExistence type="predicted"/>
<sequence>MSIKRNQNILLGILITASVGVATTSATIAIADDDPICYIQNRDGRQLDLSKLCDRPTPANSPTPTTNKLQPTANTSNSPTNSSIVEKIDPKAPAKIPRVVTDKPPDFWYQVPDLPHPPFKGRTSNSQ</sequence>
<dbReference type="AlphaFoldDB" id="A0AB37UMG3"/>
<gene>
    <name evidence="3" type="ORF">DSM107010_21620</name>
</gene>
<evidence type="ECO:0000313" key="4">
    <source>
        <dbReference type="Proteomes" id="UP000282574"/>
    </source>
</evidence>
<feature type="signal peptide" evidence="2">
    <location>
        <begin position="1"/>
        <end position="31"/>
    </location>
</feature>
<keyword evidence="4" id="KW-1185">Reference proteome</keyword>
<reference evidence="3 4" key="1">
    <citation type="journal article" date="2019" name="Genome Biol. Evol.">
        <title>Day and night: Metabolic profiles and evolutionary relationships of six axenic non-marine cyanobacteria.</title>
        <authorList>
            <person name="Will S.E."/>
            <person name="Henke P."/>
            <person name="Boedeker C."/>
            <person name="Huang S."/>
            <person name="Brinkmann H."/>
            <person name="Rohde M."/>
            <person name="Jarek M."/>
            <person name="Friedl T."/>
            <person name="Seufert S."/>
            <person name="Schumacher M."/>
            <person name="Overmann J."/>
            <person name="Neumann-Schaal M."/>
            <person name="Petersen J."/>
        </authorList>
    </citation>
    <scope>NUCLEOTIDE SEQUENCE [LARGE SCALE GENOMIC DNA]</scope>
    <source>
        <strain evidence="3 4">SAG 39.79</strain>
    </source>
</reference>
<organism evidence="3 4">
    <name type="scientific">Chroococcidiopsis cubana SAG 39.79</name>
    <dbReference type="NCBI Taxonomy" id="388085"/>
    <lineage>
        <taxon>Bacteria</taxon>
        <taxon>Bacillati</taxon>
        <taxon>Cyanobacteriota</taxon>
        <taxon>Cyanophyceae</taxon>
        <taxon>Chroococcidiopsidales</taxon>
        <taxon>Chroococcidiopsidaceae</taxon>
        <taxon>Chroococcidiopsis</taxon>
    </lineage>
</organism>
<keyword evidence="2" id="KW-0732">Signal</keyword>
<evidence type="ECO:0000313" key="3">
    <source>
        <dbReference type="EMBL" id="RUT12570.1"/>
    </source>
</evidence>
<protein>
    <submittedName>
        <fullName evidence="3">Uncharacterized protein</fullName>
    </submittedName>
</protein>
<evidence type="ECO:0000256" key="2">
    <source>
        <dbReference type="SAM" id="SignalP"/>
    </source>
</evidence>
<dbReference type="Proteomes" id="UP000282574">
    <property type="component" value="Unassembled WGS sequence"/>
</dbReference>
<accession>A0AB37UMG3</accession>
<name>A0AB37UMG3_9CYAN</name>